<evidence type="ECO:0000259" key="7">
    <source>
        <dbReference type="PROSITE" id="PS50845"/>
    </source>
</evidence>
<dbReference type="PROSITE" id="PS50845">
    <property type="entry name" value="RETICULON"/>
    <property type="match status" value="1"/>
</dbReference>
<dbReference type="PANTHER" id="PTHR46626:SF1">
    <property type="entry name" value="RETICULON-LIKE PROTEIN B21"/>
    <property type="match status" value="1"/>
</dbReference>
<evidence type="ECO:0000256" key="6">
    <source>
        <dbReference type="RuleBase" id="RU363132"/>
    </source>
</evidence>
<comment type="subcellular location">
    <subcellularLocation>
        <location evidence="1 6">Endoplasmic reticulum membrane</location>
        <topology evidence="1 6">Multi-pass membrane protein</topology>
    </subcellularLocation>
</comment>
<name>A0A2G9G2T8_9LAMI</name>
<evidence type="ECO:0000313" key="8">
    <source>
        <dbReference type="EMBL" id="PIM99219.1"/>
    </source>
</evidence>
<keyword evidence="2 6" id="KW-0812">Transmembrane</keyword>
<proteinExistence type="predicted"/>
<protein>
    <recommendedName>
        <fullName evidence="6">Reticulon-like protein</fullName>
    </recommendedName>
</protein>
<feature type="transmembrane region" description="Helical" evidence="6">
    <location>
        <begin position="268"/>
        <end position="289"/>
    </location>
</feature>
<sequence>MVVEVEKKILDVKEVNVSVEEEKEKELVVEENKLIHSNEKPVPVSSIVKKQAVNHARIHPTLTKTEPISDDFHGNPSTQSKLQSFVDLVMWRDVSKSAFIFGIGSFSIISSSYAKDLNISFISVVSYLSLVYLAANFLLKSLITRGTIDVDDTKQDYVVGEEEAVWVVKLVLPYVNEFLLRLRGLFSGDPPTTLKLAVLLFILARCGGSITLCKMAKLGFFGAFTVPKVCSSYSSQLNAYGTFWIRRFGDAWESCSHKKAVGFGIFTLVWNMSSLVARIWAMFILFVAFKYYQQFSFKEGSVQGDAATGNANSRYIGGRRKNPGSTIIDIKKQKKVC</sequence>
<dbReference type="Proteomes" id="UP000231279">
    <property type="component" value="Unassembled WGS sequence"/>
</dbReference>
<feature type="domain" description="Reticulon" evidence="7">
    <location>
        <begin position="85"/>
        <end position="240"/>
    </location>
</feature>
<evidence type="ECO:0000313" key="9">
    <source>
        <dbReference type="Proteomes" id="UP000231279"/>
    </source>
</evidence>
<keyword evidence="9" id="KW-1185">Reference proteome</keyword>
<evidence type="ECO:0000256" key="2">
    <source>
        <dbReference type="ARBA" id="ARBA00022692"/>
    </source>
</evidence>
<dbReference type="InterPro" id="IPR003388">
    <property type="entry name" value="Reticulon"/>
</dbReference>
<feature type="transmembrane region" description="Helical" evidence="6">
    <location>
        <begin position="120"/>
        <end position="139"/>
    </location>
</feature>
<evidence type="ECO:0000256" key="1">
    <source>
        <dbReference type="ARBA" id="ARBA00004477"/>
    </source>
</evidence>
<dbReference type="Pfam" id="PF02453">
    <property type="entry name" value="Reticulon"/>
    <property type="match status" value="1"/>
</dbReference>
<evidence type="ECO:0000256" key="5">
    <source>
        <dbReference type="ARBA" id="ARBA00023136"/>
    </source>
</evidence>
<dbReference type="STRING" id="429701.A0A2G9G2T8"/>
<evidence type="ECO:0000256" key="3">
    <source>
        <dbReference type="ARBA" id="ARBA00022824"/>
    </source>
</evidence>
<accession>A0A2G9G2T8</accession>
<dbReference type="PANTHER" id="PTHR46626">
    <property type="entry name" value="RETICULON-LIKE PROTEIN B17"/>
    <property type="match status" value="1"/>
</dbReference>
<gene>
    <name evidence="8" type="ORF">CDL12_28289</name>
</gene>
<keyword evidence="5 6" id="KW-0472">Membrane</keyword>
<dbReference type="EMBL" id="NKXS01007725">
    <property type="protein sequence ID" value="PIM99219.1"/>
    <property type="molecule type" value="Genomic_DNA"/>
</dbReference>
<dbReference type="GO" id="GO:0005789">
    <property type="term" value="C:endoplasmic reticulum membrane"/>
    <property type="evidence" value="ECO:0007669"/>
    <property type="project" value="UniProtKB-SubCell"/>
</dbReference>
<evidence type="ECO:0000256" key="4">
    <source>
        <dbReference type="ARBA" id="ARBA00022989"/>
    </source>
</evidence>
<keyword evidence="3 6" id="KW-0256">Endoplasmic reticulum</keyword>
<dbReference type="InterPro" id="IPR044647">
    <property type="entry name" value="RTNLB17/18/21"/>
</dbReference>
<reference evidence="9" key="1">
    <citation type="journal article" date="2018" name="Gigascience">
        <title>Genome assembly of the Pink Ipe (Handroanthus impetiginosus, Bignoniaceae), a highly valued, ecologically keystone Neotropical timber forest tree.</title>
        <authorList>
            <person name="Silva-Junior O.B."/>
            <person name="Grattapaglia D."/>
            <person name="Novaes E."/>
            <person name="Collevatti R.G."/>
        </authorList>
    </citation>
    <scope>NUCLEOTIDE SEQUENCE [LARGE SCALE GENOMIC DNA]</scope>
    <source>
        <strain evidence="9">cv. UFG-1</strain>
    </source>
</reference>
<organism evidence="8 9">
    <name type="scientific">Handroanthus impetiginosus</name>
    <dbReference type="NCBI Taxonomy" id="429701"/>
    <lineage>
        <taxon>Eukaryota</taxon>
        <taxon>Viridiplantae</taxon>
        <taxon>Streptophyta</taxon>
        <taxon>Embryophyta</taxon>
        <taxon>Tracheophyta</taxon>
        <taxon>Spermatophyta</taxon>
        <taxon>Magnoliopsida</taxon>
        <taxon>eudicotyledons</taxon>
        <taxon>Gunneridae</taxon>
        <taxon>Pentapetalae</taxon>
        <taxon>asterids</taxon>
        <taxon>lamiids</taxon>
        <taxon>Lamiales</taxon>
        <taxon>Bignoniaceae</taxon>
        <taxon>Crescentiina</taxon>
        <taxon>Tabebuia alliance</taxon>
        <taxon>Handroanthus</taxon>
    </lineage>
</organism>
<dbReference type="AlphaFoldDB" id="A0A2G9G2T8"/>
<dbReference type="OrthoDB" id="567788at2759"/>
<comment type="caution">
    <text evidence="8">The sequence shown here is derived from an EMBL/GenBank/DDBJ whole genome shotgun (WGS) entry which is preliminary data.</text>
</comment>
<keyword evidence="4 6" id="KW-1133">Transmembrane helix</keyword>